<feature type="region of interest" description="Disordered" evidence="1">
    <location>
        <begin position="45"/>
        <end position="91"/>
    </location>
</feature>
<name>A0AAW1RUT5_9CHLO</name>
<gene>
    <name evidence="2" type="ORF">WJX74_000294</name>
</gene>
<protein>
    <submittedName>
        <fullName evidence="2">Uncharacterized protein</fullName>
    </submittedName>
</protein>
<proteinExistence type="predicted"/>
<evidence type="ECO:0000313" key="3">
    <source>
        <dbReference type="Proteomes" id="UP001438707"/>
    </source>
</evidence>
<dbReference type="Proteomes" id="UP001438707">
    <property type="component" value="Unassembled WGS sequence"/>
</dbReference>
<dbReference type="EMBL" id="JALJOS010000006">
    <property type="protein sequence ID" value="KAK9837563.1"/>
    <property type="molecule type" value="Genomic_DNA"/>
</dbReference>
<accession>A0AAW1RUT5</accession>
<sequence>MATRRAAVALVPVLSRSLYGKGSVIPATTTTLAREDCALRTWGMGWQTSGRAASSEASEEADEEGSGPTGPLIGTRDDPSTGPPIVVSVTEEKRHAAAAHDTYKHFMQTHTIHYEQPGPKTSSSAGDASQAPATARQQGQGSSNGL</sequence>
<feature type="region of interest" description="Disordered" evidence="1">
    <location>
        <begin position="107"/>
        <end position="146"/>
    </location>
</feature>
<organism evidence="2 3">
    <name type="scientific">Apatococcus lobatus</name>
    <dbReference type="NCBI Taxonomy" id="904363"/>
    <lineage>
        <taxon>Eukaryota</taxon>
        <taxon>Viridiplantae</taxon>
        <taxon>Chlorophyta</taxon>
        <taxon>core chlorophytes</taxon>
        <taxon>Trebouxiophyceae</taxon>
        <taxon>Chlorellales</taxon>
        <taxon>Chlorellaceae</taxon>
        <taxon>Apatococcus</taxon>
    </lineage>
</organism>
<evidence type="ECO:0000313" key="2">
    <source>
        <dbReference type="EMBL" id="KAK9837563.1"/>
    </source>
</evidence>
<feature type="compositionally biased region" description="Polar residues" evidence="1">
    <location>
        <begin position="119"/>
        <end position="146"/>
    </location>
</feature>
<evidence type="ECO:0000256" key="1">
    <source>
        <dbReference type="SAM" id="MobiDB-lite"/>
    </source>
</evidence>
<keyword evidence="3" id="KW-1185">Reference proteome</keyword>
<dbReference type="AlphaFoldDB" id="A0AAW1RUT5"/>
<reference evidence="2 3" key="1">
    <citation type="journal article" date="2024" name="Nat. Commun.">
        <title>Phylogenomics reveals the evolutionary origins of lichenization in chlorophyte algae.</title>
        <authorList>
            <person name="Puginier C."/>
            <person name="Libourel C."/>
            <person name="Otte J."/>
            <person name="Skaloud P."/>
            <person name="Haon M."/>
            <person name="Grisel S."/>
            <person name="Petersen M."/>
            <person name="Berrin J.G."/>
            <person name="Delaux P.M."/>
            <person name="Dal Grande F."/>
            <person name="Keller J."/>
        </authorList>
    </citation>
    <scope>NUCLEOTIDE SEQUENCE [LARGE SCALE GENOMIC DNA]</scope>
    <source>
        <strain evidence="2 3">SAG 2145</strain>
    </source>
</reference>
<comment type="caution">
    <text evidence="2">The sequence shown here is derived from an EMBL/GenBank/DDBJ whole genome shotgun (WGS) entry which is preliminary data.</text>
</comment>